<gene>
    <name evidence="5" type="ORF">FOMPIDRAFT_1124040</name>
</gene>
<dbReference type="GO" id="GO:0000455">
    <property type="term" value="P:enzyme-directed rRNA pseudouridine synthesis"/>
    <property type="evidence" value="ECO:0007669"/>
    <property type="project" value="TreeGrafter"/>
</dbReference>
<dbReference type="GO" id="GO:0003723">
    <property type="term" value="F:RNA binding"/>
    <property type="evidence" value="ECO:0007669"/>
    <property type="project" value="UniProtKB-KW"/>
</dbReference>
<feature type="domain" description="Pseudouridine synthase RsuA/RluA-like" evidence="4">
    <location>
        <begin position="165"/>
        <end position="312"/>
    </location>
</feature>
<name>S8E489_FOMSC</name>
<dbReference type="FunCoup" id="S8E489">
    <property type="interactions" value="322"/>
</dbReference>
<dbReference type="PROSITE" id="PS50889">
    <property type="entry name" value="S4"/>
    <property type="match status" value="1"/>
</dbReference>
<comment type="function">
    <text evidence="3">Responsible for synthesis of pseudouridine from uracil.</text>
</comment>
<reference evidence="5 6" key="1">
    <citation type="journal article" date="2012" name="Science">
        <title>The Paleozoic origin of enzymatic lignin decomposition reconstructed from 31 fungal genomes.</title>
        <authorList>
            <person name="Floudas D."/>
            <person name="Binder M."/>
            <person name="Riley R."/>
            <person name="Barry K."/>
            <person name="Blanchette R.A."/>
            <person name="Henrissat B."/>
            <person name="Martinez A.T."/>
            <person name="Otillar R."/>
            <person name="Spatafora J.W."/>
            <person name="Yadav J.S."/>
            <person name="Aerts A."/>
            <person name="Benoit I."/>
            <person name="Boyd A."/>
            <person name="Carlson A."/>
            <person name="Copeland A."/>
            <person name="Coutinho P.M."/>
            <person name="de Vries R.P."/>
            <person name="Ferreira P."/>
            <person name="Findley K."/>
            <person name="Foster B."/>
            <person name="Gaskell J."/>
            <person name="Glotzer D."/>
            <person name="Gorecki P."/>
            <person name="Heitman J."/>
            <person name="Hesse C."/>
            <person name="Hori C."/>
            <person name="Igarashi K."/>
            <person name="Jurgens J.A."/>
            <person name="Kallen N."/>
            <person name="Kersten P."/>
            <person name="Kohler A."/>
            <person name="Kuees U."/>
            <person name="Kumar T.K.A."/>
            <person name="Kuo A."/>
            <person name="LaButti K."/>
            <person name="Larrondo L.F."/>
            <person name="Lindquist E."/>
            <person name="Ling A."/>
            <person name="Lombard V."/>
            <person name="Lucas S."/>
            <person name="Lundell T."/>
            <person name="Martin R."/>
            <person name="McLaughlin D.J."/>
            <person name="Morgenstern I."/>
            <person name="Morin E."/>
            <person name="Murat C."/>
            <person name="Nagy L.G."/>
            <person name="Nolan M."/>
            <person name="Ohm R.A."/>
            <person name="Patyshakuliyeva A."/>
            <person name="Rokas A."/>
            <person name="Ruiz-Duenas F.J."/>
            <person name="Sabat G."/>
            <person name="Salamov A."/>
            <person name="Samejima M."/>
            <person name="Schmutz J."/>
            <person name="Slot J.C."/>
            <person name="St John F."/>
            <person name="Stenlid J."/>
            <person name="Sun H."/>
            <person name="Sun S."/>
            <person name="Syed K."/>
            <person name="Tsang A."/>
            <person name="Wiebenga A."/>
            <person name="Young D."/>
            <person name="Pisabarro A."/>
            <person name="Eastwood D.C."/>
            <person name="Martin F."/>
            <person name="Cullen D."/>
            <person name="Grigoriev I.V."/>
            <person name="Hibbett D.S."/>
        </authorList>
    </citation>
    <scope>NUCLEOTIDE SEQUENCE</scope>
    <source>
        <strain evidence="6">FP-58527</strain>
    </source>
</reference>
<keyword evidence="6" id="KW-1185">Reference proteome</keyword>
<keyword evidence="3" id="KW-0413">Isomerase</keyword>
<evidence type="ECO:0000313" key="5">
    <source>
        <dbReference type="EMBL" id="EPS99582.1"/>
    </source>
</evidence>
<dbReference type="InParanoid" id="S8E489"/>
<dbReference type="OrthoDB" id="424794at2759"/>
<comment type="similarity">
    <text evidence="3">Belongs to the pseudouridine synthase RluA family.</text>
</comment>
<dbReference type="InterPro" id="IPR006145">
    <property type="entry name" value="PsdUridine_synth_RsuA/RluA"/>
</dbReference>
<dbReference type="InterPro" id="IPR050188">
    <property type="entry name" value="RluA_PseudoU_synthase"/>
</dbReference>
<dbReference type="NCBIfam" id="TIGR00005">
    <property type="entry name" value="rluA_subfam"/>
    <property type="match status" value="1"/>
</dbReference>
<evidence type="ECO:0000256" key="1">
    <source>
        <dbReference type="PIRSR" id="PIRSR606225-1"/>
    </source>
</evidence>
<dbReference type="GO" id="GO:0009982">
    <property type="term" value="F:pseudouridine synthase activity"/>
    <property type="evidence" value="ECO:0007669"/>
    <property type="project" value="InterPro"/>
</dbReference>
<comment type="catalytic activity">
    <reaction evidence="3">
        <text>a uridine in RNA = a pseudouridine in RNA</text>
        <dbReference type="Rhea" id="RHEA:48348"/>
        <dbReference type="Rhea" id="RHEA-COMP:12068"/>
        <dbReference type="Rhea" id="RHEA-COMP:12069"/>
        <dbReference type="ChEBI" id="CHEBI:65314"/>
        <dbReference type="ChEBI" id="CHEBI:65315"/>
    </reaction>
</comment>
<dbReference type="eggNOG" id="KOG1919">
    <property type="taxonomic scope" value="Eukaryota"/>
</dbReference>
<dbReference type="STRING" id="743788.S8E489"/>
<dbReference type="HOGENOM" id="CLU_016902_12_0_1"/>
<keyword evidence="2" id="KW-0694">RNA-binding</keyword>
<dbReference type="Gene3D" id="3.30.2350.10">
    <property type="entry name" value="Pseudouridine synthase"/>
    <property type="match status" value="1"/>
</dbReference>
<dbReference type="PANTHER" id="PTHR21600">
    <property type="entry name" value="MITOCHONDRIAL RNA PSEUDOURIDINE SYNTHASE"/>
    <property type="match status" value="1"/>
</dbReference>
<protein>
    <recommendedName>
        <fullName evidence="3">Pseudouridine synthase</fullName>
        <ecNumber evidence="3">5.4.99.-</ecNumber>
    </recommendedName>
</protein>
<dbReference type="SUPFAM" id="SSF55120">
    <property type="entry name" value="Pseudouridine synthase"/>
    <property type="match status" value="1"/>
</dbReference>
<evidence type="ECO:0000259" key="4">
    <source>
        <dbReference type="Pfam" id="PF00849"/>
    </source>
</evidence>
<dbReference type="Pfam" id="PF00849">
    <property type="entry name" value="PseudoU_synth_2"/>
    <property type="match status" value="1"/>
</dbReference>
<evidence type="ECO:0000313" key="6">
    <source>
        <dbReference type="Proteomes" id="UP000015241"/>
    </source>
</evidence>
<evidence type="ECO:0000256" key="3">
    <source>
        <dbReference type="RuleBase" id="RU362028"/>
    </source>
</evidence>
<accession>S8E489</accession>
<evidence type="ECO:0000256" key="2">
    <source>
        <dbReference type="PROSITE-ProRule" id="PRU00182"/>
    </source>
</evidence>
<dbReference type="Proteomes" id="UP000015241">
    <property type="component" value="Unassembled WGS sequence"/>
</dbReference>
<dbReference type="EC" id="5.4.99.-" evidence="3"/>
<sequence length="492" mass="56022">MPHHANLRCRTGLIVSRLCGSTLRSRTTLRRHDLPTSSSACSLQTQQCIFRPNVDVVRGYATNQEKKVPLLKKTSPYWHLFETRAKRRWQGRSLLDVLSTEFRERSMDYYRYAVDSRLVLINGQVAKPGATIRNDDRIDCMVHRHEPPITSTPVRVLHHDRVHGFIVVDKPSSIPVHPTGRYFRTSLIEILKHDFGFENVHAVNRLDRLTSGIMIIPLITPLAKTLYNEFANGTVQKEYIARCKGNFPSGEITCNSPLLAIDRQMALNIVHHEGKPSLTIFKRLRYDPSTDTSIVHCRPMTGRSHQIRVHLQYLGHPVANDPIYSEARIWASFKSSGKRLGKGGVETIPNTEQCALSHPRESRSDAATDPELLSRRYDDIGLASPVPLSAELIRIIQRLRDLKDEEENWSRLRDTAFLSGRPPAVGDDAASYCPECFFPLRPDPKHARLRIFLHALRYTTSLGTFETEMPGWATERWTWDAEHSGDDVSIVT</sequence>
<dbReference type="InterPro" id="IPR020103">
    <property type="entry name" value="PsdUridine_synth_cat_dom_sf"/>
</dbReference>
<organism evidence="5 6">
    <name type="scientific">Fomitopsis schrenkii</name>
    <name type="common">Brown rot fungus</name>
    <dbReference type="NCBI Taxonomy" id="2126942"/>
    <lineage>
        <taxon>Eukaryota</taxon>
        <taxon>Fungi</taxon>
        <taxon>Dikarya</taxon>
        <taxon>Basidiomycota</taxon>
        <taxon>Agaricomycotina</taxon>
        <taxon>Agaricomycetes</taxon>
        <taxon>Polyporales</taxon>
        <taxon>Fomitopsis</taxon>
    </lineage>
</organism>
<feature type="active site" evidence="1">
    <location>
        <position position="207"/>
    </location>
</feature>
<dbReference type="CDD" id="cd02557">
    <property type="entry name" value="PseudoU_synth_ScRIB2"/>
    <property type="match status" value="1"/>
</dbReference>
<proteinExistence type="inferred from homology"/>
<dbReference type="EMBL" id="KE504155">
    <property type="protein sequence ID" value="EPS99582.1"/>
    <property type="molecule type" value="Genomic_DNA"/>
</dbReference>
<dbReference type="AlphaFoldDB" id="S8E489"/>
<dbReference type="PANTHER" id="PTHR21600:SF40">
    <property type="entry name" value="PSEUDOURIDYLATE SYNTHASE RPUSD2"/>
    <property type="match status" value="1"/>
</dbReference>
<dbReference type="InterPro" id="IPR006225">
    <property type="entry name" value="PsdUridine_synth_RluC/D"/>
</dbReference>